<keyword evidence="2" id="KW-0106">Calcium</keyword>
<dbReference type="AlphaFoldDB" id="A0A8T0HF08"/>
<reference evidence="5 6" key="1">
    <citation type="submission" date="2020-06" db="EMBL/GenBank/DDBJ databases">
        <title>WGS assembly of Ceratodon purpureus strain R40.</title>
        <authorList>
            <person name="Carey S.B."/>
            <person name="Jenkins J."/>
            <person name="Shu S."/>
            <person name="Lovell J.T."/>
            <person name="Sreedasyam A."/>
            <person name="Maumus F."/>
            <person name="Tiley G.P."/>
            <person name="Fernandez-Pozo N."/>
            <person name="Barry K."/>
            <person name="Chen C."/>
            <person name="Wang M."/>
            <person name="Lipzen A."/>
            <person name="Daum C."/>
            <person name="Saski C.A."/>
            <person name="Payton A.C."/>
            <person name="Mcbreen J.C."/>
            <person name="Conrad R.E."/>
            <person name="Kollar L.M."/>
            <person name="Olsson S."/>
            <person name="Huttunen S."/>
            <person name="Landis J.B."/>
            <person name="Wickett N.J."/>
            <person name="Johnson M.G."/>
            <person name="Rensing S.A."/>
            <person name="Grimwood J."/>
            <person name="Schmutz J."/>
            <person name="Mcdaniel S.F."/>
        </authorList>
    </citation>
    <scope>NUCLEOTIDE SEQUENCE [LARGE SCALE GENOMIC DNA]</scope>
    <source>
        <strain evidence="5 6">R40</strain>
    </source>
</reference>
<dbReference type="FunFam" id="1.10.238.10:FF:000001">
    <property type="entry name" value="Calmodulin 1"/>
    <property type="match status" value="1"/>
</dbReference>
<dbReference type="InterPro" id="IPR011992">
    <property type="entry name" value="EF-hand-dom_pair"/>
</dbReference>
<dbReference type="EMBL" id="CM026427">
    <property type="protein sequence ID" value="KAG0569860.1"/>
    <property type="molecule type" value="Genomic_DNA"/>
</dbReference>
<evidence type="ECO:0000256" key="2">
    <source>
        <dbReference type="ARBA" id="ARBA00022837"/>
    </source>
</evidence>
<proteinExistence type="predicted"/>
<dbReference type="Proteomes" id="UP000822688">
    <property type="component" value="Chromosome 6"/>
</dbReference>
<evidence type="ECO:0000256" key="3">
    <source>
        <dbReference type="SAM" id="MobiDB-lite"/>
    </source>
</evidence>
<dbReference type="PROSITE" id="PS00018">
    <property type="entry name" value="EF_HAND_1"/>
    <property type="match status" value="1"/>
</dbReference>
<dbReference type="SUPFAM" id="SSF47473">
    <property type="entry name" value="EF-hand"/>
    <property type="match status" value="1"/>
</dbReference>
<dbReference type="Gene3D" id="1.10.238.10">
    <property type="entry name" value="EF-hand"/>
    <property type="match status" value="2"/>
</dbReference>
<dbReference type="Pfam" id="PF13499">
    <property type="entry name" value="EF-hand_7"/>
    <property type="match status" value="2"/>
</dbReference>
<feature type="compositionally biased region" description="Polar residues" evidence="3">
    <location>
        <begin position="18"/>
        <end position="30"/>
    </location>
</feature>
<keyword evidence="1" id="KW-0677">Repeat</keyword>
<protein>
    <recommendedName>
        <fullName evidence="4">EF-hand domain-containing protein</fullName>
    </recommendedName>
</protein>
<comment type="caution">
    <text evidence="5">The sequence shown here is derived from an EMBL/GenBank/DDBJ whole genome shotgun (WGS) entry which is preliminary data.</text>
</comment>
<feature type="region of interest" description="Disordered" evidence="3">
    <location>
        <begin position="1"/>
        <end position="48"/>
    </location>
</feature>
<accession>A0A8T0HF08</accession>
<evidence type="ECO:0000256" key="1">
    <source>
        <dbReference type="ARBA" id="ARBA00022737"/>
    </source>
</evidence>
<evidence type="ECO:0000313" key="6">
    <source>
        <dbReference type="Proteomes" id="UP000822688"/>
    </source>
</evidence>
<dbReference type="PANTHER" id="PTHR23048:SF59">
    <property type="entry name" value="EF-HAND SUPERFAMILY PROTEIN"/>
    <property type="match status" value="1"/>
</dbReference>
<feature type="domain" description="EF-hand" evidence="4">
    <location>
        <begin position="180"/>
        <end position="215"/>
    </location>
</feature>
<sequence>MDALGQPSLQGLSKPRMSWNSPSTPSTQPLSRVAPATPNTTSSLGPYAFLGGHSPRSSIRIRSDNFDLKESDREDIKLAFELYDTRKVGRLCYRELKAAMRALECKVNKAEVQKLMHQFSKLDNDEIGKDEFMQIMLRKYKEKNPEVNIGKLFAVYDEESKGKISQKNLRRVAKGLGRALTDEQLEAMIGEFDKDGDGEVNQGEFFEIMKRTHLGIDT</sequence>
<dbReference type="InterPro" id="IPR018247">
    <property type="entry name" value="EF_Hand_1_Ca_BS"/>
</dbReference>
<evidence type="ECO:0000259" key="4">
    <source>
        <dbReference type="PROSITE" id="PS50222"/>
    </source>
</evidence>
<feature type="domain" description="EF-hand" evidence="4">
    <location>
        <begin position="71"/>
        <end position="106"/>
    </location>
</feature>
<keyword evidence="6" id="KW-1185">Reference proteome</keyword>
<gene>
    <name evidence="5" type="ORF">KC19_6G121400</name>
</gene>
<dbReference type="PROSITE" id="PS50222">
    <property type="entry name" value="EF_HAND_2"/>
    <property type="match status" value="3"/>
</dbReference>
<name>A0A8T0HF08_CERPU</name>
<dbReference type="SMART" id="SM00054">
    <property type="entry name" value="EFh"/>
    <property type="match status" value="4"/>
</dbReference>
<dbReference type="InterPro" id="IPR002048">
    <property type="entry name" value="EF_hand_dom"/>
</dbReference>
<dbReference type="InterPro" id="IPR050230">
    <property type="entry name" value="CALM/Myosin/TropC-like"/>
</dbReference>
<organism evidence="5 6">
    <name type="scientific">Ceratodon purpureus</name>
    <name type="common">Fire moss</name>
    <name type="synonym">Dicranum purpureum</name>
    <dbReference type="NCBI Taxonomy" id="3225"/>
    <lineage>
        <taxon>Eukaryota</taxon>
        <taxon>Viridiplantae</taxon>
        <taxon>Streptophyta</taxon>
        <taxon>Embryophyta</taxon>
        <taxon>Bryophyta</taxon>
        <taxon>Bryophytina</taxon>
        <taxon>Bryopsida</taxon>
        <taxon>Dicranidae</taxon>
        <taxon>Pseudoditrichales</taxon>
        <taxon>Ditrichaceae</taxon>
        <taxon>Ceratodon</taxon>
    </lineage>
</organism>
<dbReference type="PANTHER" id="PTHR23048">
    <property type="entry name" value="MYOSIN LIGHT CHAIN 1, 3"/>
    <property type="match status" value="1"/>
</dbReference>
<dbReference type="CDD" id="cd00051">
    <property type="entry name" value="EFh"/>
    <property type="match status" value="2"/>
</dbReference>
<feature type="domain" description="EF-hand" evidence="4">
    <location>
        <begin position="144"/>
        <end position="179"/>
    </location>
</feature>
<dbReference type="GO" id="GO:0005509">
    <property type="term" value="F:calcium ion binding"/>
    <property type="evidence" value="ECO:0007669"/>
    <property type="project" value="InterPro"/>
</dbReference>
<dbReference type="GO" id="GO:0016460">
    <property type="term" value="C:myosin II complex"/>
    <property type="evidence" value="ECO:0007669"/>
    <property type="project" value="TreeGrafter"/>
</dbReference>
<evidence type="ECO:0000313" key="5">
    <source>
        <dbReference type="EMBL" id="KAG0569860.1"/>
    </source>
</evidence>